<name>A0A7E5WEM6_TRINI</name>
<dbReference type="Gene3D" id="3.90.1200.10">
    <property type="match status" value="1"/>
</dbReference>
<dbReference type="RefSeq" id="XP_026738877.1">
    <property type="nucleotide sequence ID" value="XM_026883076.1"/>
</dbReference>
<gene>
    <name evidence="4" type="primary">LOC113501808</name>
</gene>
<dbReference type="AlphaFoldDB" id="A0A7E5WEM6"/>
<evidence type="ECO:0000259" key="2">
    <source>
        <dbReference type="SMART" id="SM00587"/>
    </source>
</evidence>
<dbReference type="InterPro" id="IPR015897">
    <property type="entry name" value="CHK_kinase-like"/>
</dbReference>
<dbReference type="SUPFAM" id="SSF56112">
    <property type="entry name" value="Protein kinase-like (PK-like)"/>
    <property type="match status" value="1"/>
</dbReference>
<dbReference type="Proteomes" id="UP000322000">
    <property type="component" value="Chromosome 16"/>
</dbReference>
<proteinExistence type="predicted"/>
<dbReference type="InParanoid" id="A0A7E5WEM6"/>
<dbReference type="InterPro" id="IPR004119">
    <property type="entry name" value="EcKL"/>
</dbReference>
<dbReference type="OrthoDB" id="191037at2759"/>
<evidence type="ECO:0000313" key="4">
    <source>
        <dbReference type="RefSeq" id="XP_026738877.1"/>
    </source>
</evidence>
<dbReference type="Pfam" id="PF02958">
    <property type="entry name" value="EcKL"/>
    <property type="match status" value="1"/>
</dbReference>
<dbReference type="InterPro" id="IPR011009">
    <property type="entry name" value="Kinase-like_dom_sf"/>
</dbReference>
<dbReference type="GeneID" id="113501808"/>
<sequence>MCPTPLRQPCTPSTQTRTAFQKSRRIMATLGAQSGNDSCSSLLVYPVRSYRCSLLVIMTEITLDFLQGLLKDDYPDVTITQYEGAPGSKRGDNYTSMVYRISLTGIRRYVEPDGSSESDEPWESSIIYKCLPESILRREAFKSDELFCNEVAFYNKIWPALHSFQQQWNVHNPFKSIPKCYLAQNDCLVLKDLKMEGYVMPDRHQGLSVEQCYFVLKHLSQFHALSLAMKCHDPEAFYELLNIKDGISEVFYVEENVSYYKDYYMEATRNAIAMVEEEMADAEDKDHYLDKFRSFCSEETFFHTMVELVTPKEPLAVIGHGDCWTNNFLFKYVDGDIADMYIVDFQLVRYASPALDLVYIMYLCLDRQQRAEHLTSLLEYYVDELHRRLVQMSNEDSVFNTSLNRDALYELLQEEFKRTGRFGLGIAVDMYPIMTCDSDEAPNVYQHEDSEPSSTARLQPVQTSSAACRRKMTELVIELVDSGVL</sequence>
<keyword evidence="3" id="KW-1185">Reference proteome</keyword>
<evidence type="ECO:0000256" key="1">
    <source>
        <dbReference type="SAM" id="MobiDB-lite"/>
    </source>
</evidence>
<dbReference type="FunCoup" id="A0A7E5WEM6">
    <property type="interactions" value="1"/>
</dbReference>
<accession>A0A7E5WEM6</accession>
<dbReference type="PANTHER" id="PTHR11012">
    <property type="entry name" value="PROTEIN KINASE-LIKE DOMAIN-CONTAINING"/>
    <property type="match status" value="1"/>
</dbReference>
<feature type="region of interest" description="Disordered" evidence="1">
    <location>
        <begin position="442"/>
        <end position="463"/>
    </location>
</feature>
<organism evidence="3 4">
    <name type="scientific">Trichoplusia ni</name>
    <name type="common">Cabbage looper</name>
    <dbReference type="NCBI Taxonomy" id="7111"/>
    <lineage>
        <taxon>Eukaryota</taxon>
        <taxon>Metazoa</taxon>
        <taxon>Ecdysozoa</taxon>
        <taxon>Arthropoda</taxon>
        <taxon>Hexapoda</taxon>
        <taxon>Insecta</taxon>
        <taxon>Pterygota</taxon>
        <taxon>Neoptera</taxon>
        <taxon>Endopterygota</taxon>
        <taxon>Lepidoptera</taxon>
        <taxon>Glossata</taxon>
        <taxon>Ditrysia</taxon>
        <taxon>Noctuoidea</taxon>
        <taxon>Noctuidae</taxon>
        <taxon>Plusiinae</taxon>
        <taxon>Trichoplusia</taxon>
    </lineage>
</organism>
<protein>
    <submittedName>
        <fullName evidence="4">Uncharacterized protein LOC113501808</fullName>
    </submittedName>
</protein>
<evidence type="ECO:0000313" key="3">
    <source>
        <dbReference type="Proteomes" id="UP000322000"/>
    </source>
</evidence>
<feature type="compositionally biased region" description="Polar residues" evidence="1">
    <location>
        <begin position="452"/>
        <end position="463"/>
    </location>
</feature>
<feature type="domain" description="CHK kinase-like" evidence="2">
    <location>
        <begin position="188"/>
        <end position="395"/>
    </location>
</feature>
<dbReference type="PANTHER" id="PTHR11012:SF30">
    <property type="entry name" value="PROTEIN KINASE-LIKE DOMAIN-CONTAINING"/>
    <property type="match status" value="1"/>
</dbReference>
<dbReference type="KEGG" id="tnl:113501808"/>
<dbReference type="SMART" id="SM00587">
    <property type="entry name" value="CHK"/>
    <property type="match status" value="1"/>
</dbReference>
<reference evidence="4" key="1">
    <citation type="submission" date="2025-08" db="UniProtKB">
        <authorList>
            <consortium name="RefSeq"/>
        </authorList>
    </citation>
    <scope>IDENTIFICATION</scope>
</reference>